<feature type="compositionally biased region" description="Low complexity" evidence="1">
    <location>
        <begin position="585"/>
        <end position="596"/>
    </location>
</feature>
<sequence>MRQEPVRGDPSQGICVSLEKIEDLADCPEILLQWKCSCWSTADEFLLEWNINVPTDLESLVPNGALLSVSQLGFFKYNEMVYVLVAWTRKYIWVYCHDIRSFTEMYSQGVNISVEPKIYNLELHEDSDIGSRADSSDENGHSLSLAIKTGEGEFQFVLSTNNLELHTLRLNVSGEIAQVLGISVSSNWWNIATYSENSFETEDPTLDSTVFAEEAEHESRTSLRDIVGLFTSAWNSGERTPKSRCKEAPSAYRLGGGCEVNSRFLECSESARFRVPLERIRCNRRLRRSDHCEDILILSFPSSYIRWNVSFICFITAESCNGPSGKRSRTLILFRHDSFGVVELCWTLSLHQIGDSYPSNLIAVPLFENTKIRIPENSRSTMNVQINILPGGYNKFGLFFVYKSNRSIQLLQLIPNLPSSQPSHENRDTLAGWMRRPSINTSQLYEIVNGHSFGSNGSDNPTGGGLSFLAELSNLEQNISLLANPRPQGPSLAQKLHGLPETIHNCILRSSKHIFTILISGDGHELICSNILDHSNHPNKIYFATYSQNTLYLLVNYQDVPLKIDLSSPSNNPQEYLNPAKATENENGNEGTGNSSSEFNKLIAKYRGLRNGELSSEDAASGSLMNKLERIQDWIVAELAPSQPTNTERPSSKIKLIKTLSLIGETLNHRISSGRFAAADEEATLLWGKCSLLLDLDYWKDLGSTEEWEALSEETCFDQITSKFPNLKSYLLSHLDVASIISSN</sequence>
<reference evidence="2" key="1">
    <citation type="submission" date="2022-10" db="EMBL/GenBank/DDBJ databases">
        <title>Adaptive evolution leads to modifications in subtelomeric GC content in a zoonotic Cryptosporidium species.</title>
        <authorList>
            <person name="Li J."/>
            <person name="Feng Y."/>
            <person name="Xiao L."/>
        </authorList>
    </citation>
    <scope>NUCLEOTIDE SEQUENCE</scope>
    <source>
        <strain evidence="2">33844</strain>
    </source>
</reference>
<protein>
    <submittedName>
        <fullName evidence="2">Uncharacterized protein</fullName>
    </submittedName>
</protein>
<dbReference type="EMBL" id="JAPCXC010000063">
    <property type="protein sequence ID" value="KAJ1607152.1"/>
    <property type="molecule type" value="Genomic_DNA"/>
</dbReference>
<proteinExistence type="predicted"/>
<comment type="caution">
    <text evidence="2">The sequence shown here is derived from an EMBL/GenBank/DDBJ whole genome shotgun (WGS) entry which is preliminary data.</text>
</comment>
<gene>
    <name evidence="2" type="ORF">OJ253_2488</name>
</gene>
<dbReference type="Proteomes" id="UP001067231">
    <property type="component" value="Unassembled WGS sequence"/>
</dbReference>
<dbReference type="AlphaFoldDB" id="A0A9D5DFP8"/>
<evidence type="ECO:0000256" key="1">
    <source>
        <dbReference type="SAM" id="MobiDB-lite"/>
    </source>
</evidence>
<name>A0A9D5DFP8_9CRYT</name>
<evidence type="ECO:0000313" key="2">
    <source>
        <dbReference type="EMBL" id="KAJ1607152.1"/>
    </source>
</evidence>
<feature type="region of interest" description="Disordered" evidence="1">
    <location>
        <begin position="568"/>
        <end position="596"/>
    </location>
</feature>
<organism evidence="2">
    <name type="scientific">Cryptosporidium canis</name>
    <dbReference type="NCBI Taxonomy" id="195482"/>
    <lineage>
        <taxon>Eukaryota</taxon>
        <taxon>Sar</taxon>
        <taxon>Alveolata</taxon>
        <taxon>Apicomplexa</taxon>
        <taxon>Conoidasida</taxon>
        <taxon>Coccidia</taxon>
        <taxon>Eucoccidiorida</taxon>
        <taxon>Eimeriorina</taxon>
        <taxon>Cryptosporidiidae</taxon>
        <taxon>Cryptosporidium</taxon>
    </lineage>
</organism>
<dbReference type="OrthoDB" id="343388at2759"/>
<accession>A0A9D5DFP8</accession>